<dbReference type="InterPro" id="IPR006324">
    <property type="entry name" value="GSHR"/>
</dbReference>
<evidence type="ECO:0000256" key="7">
    <source>
        <dbReference type="ARBA" id="ARBA00023157"/>
    </source>
</evidence>
<evidence type="ECO:0000256" key="1">
    <source>
        <dbReference type="ARBA" id="ARBA00007532"/>
    </source>
</evidence>
<proteinExistence type="inferred from homology"/>
<dbReference type="InterPro" id="IPR016156">
    <property type="entry name" value="FAD/NAD-linked_Rdtase_dimer_sf"/>
</dbReference>
<dbReference type="GO" id="GO:0005829">
    <property type="term" value="C:cytosol"/>
    <property type="evidence" value="ECO:0007669"/>
    <property type="project" value="TreeGrafter"/>
</dbReference>
<dbReference type="InterPro" id="IPR036188">
    <property type="entry name" value="FAD/NAD-bd_sf"/>
</dbReference>
<comment type="catalytic activity">
    <reaction evidence="9 14">
        <text>2 glutathione + NADP(+) = glutathione disulfide + NADPH + H(+)</text>
        <dbReference type="Rhea" id="RHEA:11740"/>
        <dbReference type="ChEBI" id="CHEBI:15378"/>
        <dbReference type="ChEBI" id="CHEBI:57783"/>
        <dbReference type="ChEBI" id="CHEBI:57925"/>
        <dbReference type="ChEBI" id="CHEBI:58297"/>
        <dbReference type="ChEBI" id="CHEBI:58349"/>
        <dbReference type="EC" id="1.8.1.7"/>
    </reaction>
</comment>
<comment type="subunit">
    <text evidence="2">Homodimer.</text>
</comment>
<keyword evidence="8 13" id="KW-0676">Redox-active center</keyword>
<name>A0A1L9QRB4_9CYAN</name>
<evidence type="ECO:0000256" key="4">
    <source>
        <dbReference type="ARBA" id="ARBA00022827"/>
    </source>
</evidence>
<organism evidence="17 18">
    <name type="scientific">Roseofilum reptotaenium AO1-A</name>
    <dbReference type="NCBI Taxonomy" id="1925591"/>
    <lineage>
        <taxon>Bacteria</taxon>
        <taxon>Bacillati</taxon>
        <taxon>Cyanobacteriota</taxon>
        <taxon>Cyanophyceae</taxon>
        <taxon>Desertifilales</taxon>
        <taxon>Desertifilaceae</taxon>
        <taxon>Roseofilum</taxon>
    </lineage>
</organism>
<evidence type="ECO:0000259" key="15">
    <source>
        <dbReference type="Pfam" id="PF02852"/>
    </source>
</evidence>
<comment type="cofactor">
    <cofactor evidence="11">
        <name>FAD</name>
        <dbReference type="ChEBI" id="CHEBI:57692"/>
    </cofactor>
    <text evidence="11">Binds 1 FAD per subunit.</text>
</comment>
<dbReference type="NCBIfam" id="NF004776">
    <property type="entry name" value="PRK06116.1"/>
    <property type="match status" value="1"/>
</dbReference>
<dbReference type="PANTHER" id="PTHR42737:SF2">
    <property type="entry name" value="GLUTATHIONE REDUCTASE"/>
    <property type="match status" value="1"/>
</dbReference>
<feature type="binding site" evidence="11">
    <location>
        <begin position="173"/>
        <end position="180"/>
    </location>
    <ligand>
        <name>NAD(+)</name>
        <dbReference type="ChEBI" id="CHEBI:57540"/>
    </ligand>
</feature>
<dbReference type="GO" id="GO:0034599">
    <property type="term" value="P:cellular response to oxidative stress"/>
    <property type="evidence" value="ECO:0007669"/>
    <property type="project" value="TreeGrafter"/>
</dbReference>
<feature type="binding site" evidence="11">
    <location>
        <position position="304"/>
    </location>
    <ligand>
        <name>FAD</name>
        <dbReference type="ChEBI" id="CHEBI:57692"/>
    </ligand>
</feature>
<dbReference type="PRINTS" id="PR00368">
    <property type="entry name" value="FADPNR"/>
</dbReference>
<keyword evidence="18" id="KW-1185">Reference proteome</keyword>
<evidence type="ECO:0000313" key="18">
    <source>
        <dbReference type="Proteomes" id="UP000183940"/>
    </source>
</evidence>
<keyword evidence="4 11" id="KW-0274">FAD</keyword>
<dbReference type="GO" id="GO:0004362">
    <property type="term" value="F:glutathione-disulfide reductase (NADPH) activity"/>
    <property type="evidence" value="ECO:0007669"/>
    <property type="project" value="UniProtKB-EC"/>
</dbReference>
<dbReference type="EMBL" id="MLAW01000020">
    <property type="protein sequence ID" value="OJJ25228.1"/>
    <property type="molecule type" value="Genomic_DNA"/>
</dbReference>
<dbReference type="AlphaFoldDB" id="A0A1L9QRB4"/>
<dbReference type="PIRSF" id="PIRSF000350">
    <property type="entry name" value="Mercury_reductase_MerA"/>
    <property type="match status" value="1"/>
</dbReference>
<dbReference type="InterPro" id="IPR046952">
    <property type="entry name" value="GSHR/TRXR-like"/>
</dbReference>
<feature type="active site" description="Proton acceptor" evidence="10">
    <location>
        <position position="438"/>
    </location>
</feature>
<evidence type="ECO:0000256" key="13">
    <source>
        <dbReference type="RuleBase" id="RU003691"/>
    </source>
</evidence>
<dbReference type="Pfam" id="PF02852">
    <property type="entry name" value="Pyr_redox_dim"/>
    <property type="match status" value="1"/>
</dbReference>
<dbReference type="GO" id="GO:0050660">
    <property type="term" value="F:flavin adenine dinucleotide binding"/>
    <property type="evidence" value="ECO:0007669"/>
    <property type="project" value="InterPro"/>
</dbReference>
<evidence type="ECO:0000256" key="5">
    <source>
        <dbReference type="ARBA" id="ARBA00022857"/>
    </source>
</evidence>
<evidence type="ECO:0000256" key="8">
    <source>
        <dbReference type="ARBA" id="ARBA00023284"/>
    </source>
</evidence>
<dbReference type="Proteomes" id="UP000183940">
    <property type="component" value="Unassembled WGS sequence"/>
</dbReference>
<keyword evidence="11" id="KW-0520">NAD</keyword>
<comment type="function">
    <text evidence="14">Catalyzes the reduction of glutathione disulfide (GSSG) to reduced glutathione (GSH).</text>
</comment>
<evidence type="ECO:0000313" key="17">
    <source>
        <dbReference type="EMBL" id="OJJ25228.1"/>
    </source>
</evidence>
<dbReference type="SUPFAM" id="SSF55424">
    <property type="entry name" value="FAD/NAD-linked reductases, dimerisation (C-terminal) domain"/>
    <property type="match status" value="1"/>
</dbReference>
<dbReference type="InterPro" id="IPR001100">
    <property type="entry name" value="Pyr_nuc-diS_OxRdtase"/>
</dbReference>
<dbReference type="PRINTS" id="PR00411">
    <property type="entry name" value="PNDRDTASEI"/>
</dbReference>
<keyword evidence="11" id="KW-0547">Nucleotide-binding</keyword>
<gene>
    <name evidence="17" type="ORF">BI308_12855</name>
</gene>
<dbReference type="NCBIfam" id="TIGR01424">
    <property type="entry name" value="gluta_reduc_2"/>
    <property type="match status" value="1"/>
</dbReference>
<dbReference type="Gene3D" id="3.30.390.30">
    <property type="match status" value="1"/>
</dbReference>
<evidence type="ECO:0000256" key="6">
    <source>
        <dbReference type="ARBA" id="ARBA00023002"/>
    </source>
</evidence>
<keyword evidence="7" id="KW-1015">Disulfide bond</keyword>
<feature type="disulfide bond" description="Redox-active" evidence="12">
    <location>
        <begin position="42"/>
        <end position="47"/>
    </location>
</feature>
<dbReference type="InterPro" id="IPR012999">
    <property type="entry name" value="Pyr_OxRdtase_I_AS"/>
</dbReference>
<comment type="similarity">
    <text evidence="1 13">Belongs to the class-I pyridine nucleotide-disulfide oxidoreductase family.</text>
</comment>
<feature type="binding site" evidence="11">
    <location>
        <position position="264"/>
    </location>
    <ligand>
        <name>NAD(+)</name>
        <dbReference type="ChEBI" id="CHEBI:57540"/>
    </ligand>
</feature>
<dbReference type="Pfam" id="PF07992">
    <property type="entry name" value="Pyr_redox_2"/>
    <property type="match status" value="1"/>
</dbReference>
<feature type="domain" description="FAD/NAD(P)-binding" evidence="16">
    <location>
        <begin position="5"/>
        <end position="319"/>
    </location>
</feature>
<dbReference type="GO" id="GO:0006749">
    <property type="term" value="P:glutathione metabolic process"/>
    <property type="evidence" value="ECO:0007669"/>
    <property type="project" value="InterPro"/>
</dbReference>
<protein>
    <recommendedName>
        <fullName evidence="14">Glutathione reductase</fullName>
        <shortName evidence="14">GRase</shortName>
        <ecNumber evidence="14">1.8.1.7</ecNumber>
    </recommendedName>
</protein>
<dbReference type="SUPFAM" id="SSF51905">
    <property type="entry name" value="FAD/NAD(P)-binding domain"/>
    <property type="match status" value="1"/>
</dbReference>
<sequence length="449" mass="48881">MSYDFDLFVIGAGSGGIASARRAAEYGAKVGIAEFDRLGGTCVNRGCIPKKLMVYASHFPSLFEESQGYGWSPVESHLDWTKMITAVNGEVDRLNGVYQRMLDKSEVKVYQGYAEFVDPHTLKIGEDTVTADKILIAVGGKPVKPDIPGIEHTLISDQIFQIAEQPKRVVILGGGYIGVEFACILHGLGTEVTEVIRREHILHGFDEDIRTHIQSEMERHGVRVLNKSVIKQVEKTDAGLAVTIARENEEEIVIADAVGISATGRKPNLEKLGLDKVGITVEKGAIAVDANSRTNIEHIYAVGDCTDRVNLTPVAIGEGRAFSDTHFGGKSRQMSYDNIPTAVFSNPEAGTVGLTEEEARAQYGDKVKIYRAKFRPLYHTVSGQEDRTLMKLVVNEETDKVLGAHMVGEHAGEIIQGVAIALKMGATKANFDATVGIHPSSAEEFVTMR</sequence>
<comment type="caution">
    <text evidence="17">The sequence shown here is derived from an EMBL/GenBank/DDBJ whole genome shotgun (WGS) entry which is preliminary data.</text>
</comment>
<reference evidence="17" key="1">
    <citation type="submission" date="2016-10" db="EMBL/GenBank/DDBJ databases">
        <title>CRISPR-Cas defence system in Roseofilum reptotaenium: evidence of a bacteriophage-cyanobacterium arms race in the coral black band disease.</title>
        <authorList>
            <person name="Buerger P."/>
            <person name="Wood-Charlson E.M."/>
            <person name="Weynberg K.D."/>
            <person name="Willis B."/>
            <person name="Van Oppen M.J."/>
        </authorList>
    </citation>
    <scope>NUCLEOTIDE SEQUENCE [LARGE SCALE GENOMIC DNA]</scope>
    <source>
        <strain evidence="17">AO1-A</strain>
    </source>
</reference>
<feature type="binding site" evidence="11">
    <location>
        <position position="51"/>
    </location>
    <ligand>
        <name>FAD</name>
        <dbReference type="ChEBI" id="CHEBI:57692"/>
    </ligand>
</feature>
<evidence type="ECO:0000256" key="2">
    <source>
        <dbReference type="ARBA" id="ARBA00011738"/>
    </source>
</evidence>
<dbReference type="PROSITE" id="PS00076">
    <property type="entry name" value="PYRIDINE_REDOX_1"/>
    <property type="match status" value="1"/>
</dbReference>
<evidence type="ECO:0000256" key="3">
    <source>
        <dbReference type="ARBA" id="ARBA00022630"/>
    </source>
</evidence>
<dbReference type="PANTHER" id="PTHR42737">
    <property type="entry name" value="GLUTATHIONE REDUCTASE"/>
    <property type="match status" value="1"/>
</dbReference>
<accession>A0A1L9QRB4</accession>
<keyword evidence="6 13" id="KW-0560">Oxidoreductase</keyword>
<evidence type="ECO:0000256" key="10">
    <source>
        <dbReference type="PIRSR" id="PIRSR000350-2"/>
    </source>
</evidence>
<evidence type="ECO:0000256" key="11">
    <source>
        <dbReference type="PIRSR" id="PIRSR000350-3"/>
    </source>
</evidence>
<evidence type="ECO:0000256" key="9">
    <source>
        <dbReference type="ARBA" id="ARBA00049142"/>
    </source>
</evidence>
<evidence type="ECO:0000259" key="16">
    <source>
        <dbReference type="Pfam" id="PF07992"/>
    </source>
</evidence>
<dbReference type="InterPro" id="IPR023753">
    <property type="entry name" value="FAD/NAD-binding_dom"/>
</dbReference>
<dbReference type="GO" id="GO:0045454">
    <property type="term" value="P:cell redox homeostasis"/>
    <property type="evidence" value="ECO:0007669"/>
    <property type="project" value="InterPro"/>
</dbReference>
<dbReference type="Gene3D" id="3.50.50.60">
    <property type="entry name" value="FAD/NAD(P)-binding domain"/>
    <property type="match status" value="2"/>
</dbReference>
<dbReference type="EC" id="1.8.1.7" evidence="14"/>
<evidence type="ECO:0000256" key="14">
    <source>
        <dbReference type="RuleBase" id="RU365040"/>
    </source>
</evidence>
<keyword evidence="3 13" id="KW-0285">Flavoprotein</keyword>
<evidence type="ECO:0000256" key="12">
    <source>
        <dbReference type="PIRSR" id="PIRSR000350-4"/>
    </source>
</evidence>
<feature type="domain" description="Pyridine nucleotide-disulphide oxidoreductase dimerisation" evidence="15">
    <location>
        <begin position="339"/>
        <end position="448"/>
    </location>
</feature>
<keyword evidence="5 14" id="KW-0521">NADP</keyword>
<dbReference type="InterPro" id="IPR004099">
    <property type="entry name" value="Pyr_nucl-diS_OxRdtase_dimer"/>
</dbReference>
<dbReference type="GO" id="GO:0050661">
    <property type="term" value="F:NADP binding"/>
    <property type="evidence" value="ECO:0007669"/>
    <property type="project" value="InterPro"/>
</dbReference>
<dbReference type="STRING" id="1925591.BI308_12855"/>